<dbReference type="RefSeq" id="WP_068258055.1">
    <property type="nucleotide sequence ID" value="NZ_LWSK01000002.1"/>
</dbReference>
<organism evidence="2 3">
    <name type="scientific">Rubripirellula obstinata</name>
    <dbReference type="NCBI Taxonomy" id="406547"/>
    <lineage>
        <taxon>Bacteria</taxon>
        <taxon>Pseudomonadati</taxon>
        <taxon>Planctomycetota</taxon>
        <taxon>Planctomycetia</taxon>
        <taxon>Pirellulales</taxon>
        <taxon>Pirellulaceae</taxon>
        <taxon>Rubripirellula</taxon>
    </lineage>
</organism>
<feature type="transmembrane region" description="Helical" evidence="1">
    <location>
        <begin position="74"/>
        <end position="95"/>
    </location>
</feature>
<keyword evidence="1" id="KW-0472">Membrane</keyword>
<proteinExistence type="predicted"/>
<reference evidence="2 3" key="1">
    <citation type="submission" date="2019-08" db="EMBL/GenBank/DDBJ databases">
        <title>Deep-cultivation of Planctomycetes and their phenomic and genomic characterization uncovers novel biology.</title>
        <authorList>
            <person name="Wiegand S."/>
            <person name="Jogler M."/>
            <person name="Boedeker C."/>
            <person name="Pinto D."/>
            <person name="Vollmers J."/>
            <person name="Rivas-Marin E."/>
            <person name="Kohn T."/>
            <person name="Peeters S.H."/>
            <person name="Heuer A."/>
            <person name="Rast P."/>
            <person name="Oberbeckmann S."/>
            <person name="Bunk B."/>
            <person name="Jeske O."/>
            <person name="Meyerdierks A."/>
            <person name="Storesund J.E."/>
            <person name="Kallscheuer N."/>
            <person name="Luecker S."/>
            <person name="Lage O.M."/>
            <person name="Pohl T."/>
            <person name="Merkel B.J."/>
            <person name="Hornburger P."/>
            <person name="Mueller R.-W."/>
            <person name="Bruemmer F."/>
            <person name="Labrenz M."/>
            <person name="Spormann A.M."/>
            <person name="Op Den Camp H."/>
            <person name="Overmann J."/>
            <person name="Amann R."/>
            <person name="Jetten M.S.M."/>
            <person name="Mascher T."/>
            <person name="Medema M.H."/>
            <person name="Devos D.P."/>
            <person name="Kaster A.-K."/>
            <person name="Ovreas L."/>
            <person name="Rohde M."/>
            <person name="Galperin M.Y."/>
            <person name="Jogler C."/>
        </authorList>
    </citation>
    <scope>NUCLEOTIDE SEQUENCE [LARGE SCALE GENOMIC DNA]</scope>
    <source>
        <strain evidence="2 3">LF1</strain>
    </source>
</reference>
<dbReference type="EMBL" id="VRLW01000001">
    <property type="protein sequence ID" value="KAA1260475.1"/>
    <property type="molecule type" value="Genomic_DNA"/>
</dbReference>
<evidence type="ECO:0000313" key="2">
    <source>
        <dbReference type="EMBL" id="KAA1260475.1"/>
    </source>
</evidence>
<keyword evidence="1" id="KW-1133">Transmembrane helix</keyword>
<protein>
    <submittedName>
        <fullName evidence="2">Capsule biosynthesis protein CapC</fullName>
    </submittedName>
</protein>
<feature type="transmembrane region" description="Helical" evidence="1">
    <location>
        <begin position="123"/>
        <end position="143"/>
    </location>
</feature>
<comment type="caution">
    <text evidence="2">The sequence shown here is derived from an EMBL/GenBank/DDBJ whole genome shotgun (WGS) entry which is preliminary data.</text>
</comment>
<keyword evidence="3" id="KW-1185">Reference proteome</keyword>
<dbReference type="Proteomes" id="UP000322699">
    <property type="component" value="Unassembled WGS sequence"/>
</dbReference>
<sequence>MEWVAVSIGLGLIVSLLFTEAFGLSVGGMIVPGYLALHFDRPGTVVATIAAAILTFVVVRFVSKHAIVFGRRRVVLTMLIGFAIGESLRQAFLWYTSYSIANDPTISDTTSSLLQSAGSSIDVADASVSVIGFVIPGLIALWIDRTSLLQTLSPLFAASGLVHLTLVVLGLEFLK</sequence>
<accession>A0A5B1CKS0</accession>
<dbReference type="AlphaFoldDB" id="A0A5B1CKS0"/>
<dbReference type="GO" id="GO:0045227">
    <property type="term" value="P:capsule polysaccharide biosynthetic process"/>
    <property type="evidence" value="ECO:0007669"/>
    <property type="project" value="InterPro"/>
</dbReference>
<name>A0A5B1CKS0_9BACT</name>
<keyword evidence="1" id="KW-0812">Transmembrane</keyword>
<dbReference type="OrthoDB" id="48792at2"/>
<feature type="transmembrane region" description="Helical" evidence="1">
    <location>
        <begin position="155"/>
        <end position="174"/>
    </location>
</feature>
<evidence type="ECO:0000256" key="1">
    <source>
        <dbReference type="SAM" id="Phobius"/>
    </source>
</evidence>
<dbReference type="InterPro" id="IPR008338">
    <property type="entry name" value="Capsule_biosynth_CapC"/>
</dbReference>
<dbReference type="PRINTS" id="PR01759">
    <property type="entry name" value="CAPSULEPROTC"/>
</dbReference>
<dbReference type="GO" id="GO:0016020">
    <property type="term" value="C:membrane"/>
    <property type="evidence" value="ECO:0007669"/>
    <property type="project" value="InterPro"/>
</dbReference>
<evidence type="ECO:0000313" key="3">
    <source>
        <dbReference type="Proteomes" id="UP000322699"/>
    </source>
</evidence>
<dbReference type="NCBIfam" id="TIGR04011">
    <property type="entry name" value="poly_gGlu_PgsC"/>
    <property type="match status" value="1"/>
</dbReference>
<feature type="transmembrane region" description="Helical" evidence="1">
    <location>
        <begin position="42"/>
        <end position="62"/>
    </location>
</feature>
<gene>
    <name evidence="2" type="primary">capC_2</name>
    <name evidence="2" type="ORF">LF1_30150</name>
</gene>
<dbReference type="Pfam" id="PF14102">
    <property type="entry name" value="Caps_synth_CapC"/>
    <property type="match status" value="1"/>
</dbReference>